<dbReference type="EMBL" id="KZ454165">
    <property type="protein sequence ID" value="PKA46389.1"/>
    <property type="molecule type" value="Genomic_DNA"/>
</dbReference>
<keyword evidence="2" id="KW-1185">Reference proteome</keyword>
<sequence length="56" mass="5835">MVKFLLERAAALETNVIPMATSGLGGAGRPAIVEDVSGSRRIRWHAVGGSPTTLES</sequence>
<proteinExistence type="predicted"/>
<reference evidence="1 2" key="1">
    <citation type="journal article" date="2017" name="Nature">
        <title>The Apostasia genome and the evolution of orchids.</title>
        <authorList>
            <person name="Zhang G.Q."/>
            <person name="Liu K.W."/>
            <person name="Li Z."/>
            <person name="Lohaus R."/>
            <person name="Hsiao Y.Y."/>
            <person name="Niu S.C."/>
            <person name="Wang J.Y."/>
            <person name="Lin Y.C."/>
            <person name="Xu Q."/>
            <person name="Chen L.J."/>
            <person name="Yoshida K."/>
            <person name="Fujiwara S."/>
            <person name="Wang Z.W."/>
            <person name="Zhang Y.Q."/>
            <person name="Mitsuda N."/>
            <person name="Wang M."/>
            <person name="Liu G.H."/>
            <person name="Pecoraro L."/>
            <person name="Huang H.X."/>
            <person name="Xiao X.J."/>
            <person name="Lin M."/>
            <person name="Wu X.Y."/>
            <person name="Wu W.L."/>
            <person name="Chen Y.Y."/>
            <person name="Chang S.B."/>
            <person name="Sakamoto S."/>
            <person name="Ohme-Takagi M."/>
            <person name="Yagi M."/>
            <person name="Zeng S.J."/>
            <person name="Shen C.Y."/>
            <person name="Yeh C.M."/>
            <person name="Luo Y.B."/>
            <person name="Tsai W.C."/>
            <person name="Van de Peer Y."/>
            <person name="Liu Z.J."/>
        </authorList>
    </citation>
    <scope>NUCLEOTIDE SEQUENCE [LARGE SCALE GENOMIC DNA]</scope>
    <source>
        <strain evidence="2">cv. Shenzhen</strain>
        <tissue evidence="1">Stem</tissue>
    </source>
</reference>
<accession>A0A2H9ZSX2</accession>
<dbReference type="AlphaFoldDB" id="A0A2H9ZSX2"/>
<organism evidence="1 2">
    <name type="scientific">Apostasia shenzhenica</name>
    <dbReference type="NCBI Taxonomy" id="1088818"/>
    <lineage>
        <taxon>Eukaryota</taxon>
        <taxon>Viridiplantae</taxon>
        <taxon>Streptophyta</taxon>
        <taxon>Embryophyta</taxon>
        <taxon>Tracheophyta</taxon>
        <taxon>Spermatophyta</taxon>
        <taxon>Magnoliopsida</taxon>
        <taxon>Liliopsida</taxon>
        <taxon>Asparagales</taxon>
        <taxon>Orchidaceae</taxon>
        <taxon>Apostasioideae</taxon>
        <taxon>Apostasia</taxon>
    </lineage>
</organism>
<protein>
    <submittedName>
        <fullName evidence="1">Uncharacterized protein</fullName>
    </submittedName>
</protein>
<name>A0A2H9ZSX2_9ASPA</name>
<evidence type="ECO:0000313" key="2">
    <source>
        <dbReference type="Proteomes" id="UP000236161"/>
    </source>
</evidence>
<gene>
    <name evidence="1" type="ORF">AXF42_Ash020280</name>
</gene>
<evidence type="ECO:0000313" key="1">
    <source>
        <dbReference type="EMBL" id="PKA46389.1"/>
    </source>
</evidence>
<dbReference type="Proteomes" id="UP000236161">
    <property type="component" value="Unassembled WGS sequence"/>
</dbReference>